<keyword evidence="4 9" id="KW-0547">Nucleotide-binding</keyword>
<feature type="binding site" evidence="9">
    <location>
        <begin position="477"/>
        <end position="479"/>
    </location>
    <ligand>
        <name>ATP</name>
        <dbReference type="ChEBI" id="CHEBI:30616"/>
    </ligand>
</feature>
<dbReference type="SUPFAM" id="SSF48592">
    <property type="entry name" value="GroEL equatorial domain-like"/>
    <property type="match status" value="1"/>
</dbReference>
<dbReference type="Gene3D" id="1.10.560.10">
    <property type="entry name" value="GroEL-like equatorial domain"/>
    <property type="match status" value="1"/>
</dbReference>
<dbReference type="GO" id="GO:0016853">
    <property type="term" value="F:isomerase activity"/>
    <property type="evidence" value="ECO:0007669"/>
    <property type="project" value="UniProtKB-KW"/>
</dbReference>
<feature type="binding site" evidence="9">
    <location>
        <begin position="86"/>
        <end position="90"/>
    </location>
    <ligand>
        <name>ATP</name>
        <dbReference type="ChEBI" id="CHEBI:30616"/>
    </ligand>
</feature>
<dbReference type="PRINTS" id="PR00298">
    <property type="entry name" value="CHAPERONIN60"/>
</dbReference>
<evidence type="ECO:0000313" key="12">
    <source>
        <dbReference type="EMBL" id="SBV29323.1"/>
    </source>
</evidence>
<comment type="similarity">
    <text evidence="3 9 10">Belongs to the chaperonin (HSP60) family.</text>
</comment>
<dbReference type="InterPro" id="IPR001844">
    <property type="entry name" value="Cpn60/GroEL"/>
</dbReference>
<dbReference type="SUPFAM" id="SSF52029">
    <property type="entry name" value="GroEL apical domain-like"/>
    <property type="match status" value="1"/>
</dbReference>
<dbReference type="EMBL" id="LT598496">
    <property type="protein sequence ID" value="SBV29323.1"/>
    <property type="molecule type" value="Genomic_DNA"/>
</dbReference>
<evidence type="ECO:0000313" key="13">
    <source>
        <dbReference type="Proteomes" id="UP000199393"/>
    </source>
</evidence>
<feature type="binding site" evidence="9">
    <location>
        <position position="413"/>
    </location>
    <ligand>
        <name>ATP</name>
        <dbReference type="ChEBI" id="CHEBI:30616"/>
    </ligand>
</feature>
<dbReference type="Pfam" id="PF00118">
    <property type="entry name" value="Cpn60_TCP1"/>
    <property type="match status" value="1"/>
</dbReference>
<organism evidence="12 13">
    <name type="scientific">Micromonospora krabiensis</name>
    <dbReference type="NCBI Taxonomy" id="307121"/>
    <lineage>
        <taxon>Bacteria</taxon>
        <taxon>Bacillati</taxon>
        <taxon>Actinomycetota</taxon>
        <taxon>Actinomycetes</taxon>
        <taxon>Micromonosporales</taxon>
        <taxon>Micromonosporaceae</taxon>
        <taxon>Micromonospora</taxon>
    </lineage>
</organism>
<dbReference type="Gene3D" id="3.50.7.10">
    <property type="entry name" value="GroEL"/>
    <property type="match status" value="1"/>
</dbReference>
<dbReference type="InterPro" id="IPR018370">
    <property type="entry name" value="Chaperonin_Cpn60_CS"/>
</dbReference>
<evidence type="ECO:0000256" key="3">
    <source>
        <dbReference type="ARBA" id="ARBA00006607"/>
    </source>
</evidence>
<dbReference type="PANTHER" id="PTHR45633">
    <property type="entry name" value="60 KDA HEAT SHOCK PROTEIN, MITOCHONDRIAL"/>
    <property type="match status" value="1"/>
</dbReference>
<dbReference type="GO" id="GO:0005524">
    <property type="term" value="F:ATP binding"/>
    <property type="evidence" value="ECO:0007669"/>
    <property type="project" value="UniProtKB-UniRule"/>
</dbReference>
<comment type="subunit">
    <text evidence="9 11">Forms a cylinder of 14 subunits composed of two heptameric rings stacked back-to-back. Interacts with the co-chaperonin GroES.</text>
</comment>
<dbReference type="InterPro" id="IPR002423">
    <property type="entry name" value="Cpn60/GroEL/TCP-1"/>
</dbReference>
<comment type="function">
    <text evidence="9 11">Together with its co-chaperonin GroES, plays an essential role in assisting protein folding. The GroEL-GroES system forms a nano-cage that allows encapsulation of the non-native substrate proteins and provides a physical environment optimized to promote and accelerate protein folding.</text>
</comment>
<dbReference type="GO" id="GO:0140662">
    <property type="term" value="F:ATP-dependent protein folding chaperone"/>
    <property type="evidence" value="ECO:0007669"/>
    <property type="project" value="InterPro"/>
</dbReference>
<gene>
    <name evidence="9" type="primary">groEL</name>
    <name evidence="9" type="synonym">groL</name>
    <name evidence="12" type="ORF">GA0070620_4895</name>
</gene>
<dbReference type="RefSeq" id="WP_091594544.1">
    <property type="nucleotide sequence ID" value="NZ_JBHRWG010000004.1"/>
</dbReference>
<dbReference type="SUPFAM" id="SSF54849">
    <property type="entry name" value="GroEL-intermediate domain like"/>
    <property type="match status" value="1"/>
</dbReference>
<dbReference type="NCBIfam" id="NF009487">
    <property type="entry name" value="PRK12849.1"/>
    <property type="match status" value="1"/>
</dbReference>
<proteinExistence type="inferred from homology"/>
<comment type="caution">
    <text evidence="9">Lacks conserved residue(s) required for the propagation of feature annotation.</text>
</comment>
<name>A0A1C3N9V0_9ACTN</name>
<dbReference type="OrthoDB" id="9766614at2"/>
<accession>A0A1C3N9V0</accession>
<dbReference type="GO" id="GO:0051082">
    <property type="term" value="F:unfolded protein binding"/>
    <property type="evidence" value="ECO:0007669"/>
    <property type="project" value="UniProtKB-UniRule"/>
</dbReference>
<evidence type="ECO:0000256" key="10">
    <source>
        <dbReference type="RuleBase" id="RU000418"/>
    </source>
</evidence>
<dbReference type="NCBIfam" id="NF000592">
    <property type="entry name" value="PRK00013.1"/>
    <property type="match status" value="1"/>
</dbReference>
<protein>
    <recommendedName>
        <fullName evidence="9">Chaperonin GroEL</fullName>
        <ecNumber evidence="9">5.6.1.7</ecNumber>
    </recommendedName>
    <alternativeName>
        <fullName evidence="9">60 kDa chaperonin</fullName>
    </alternativeName>
    <alternativeName>
        <fullName evidence="9">Chaperonin-60</fullName>
        <shortName evidence="9">Cpn60</shortName>
    </alternativeName>
</protein>
<dbReference type="GO" id="GO:0042603">
    <property type="term" value="C:capsule"/>
    <property type="evidence" value="ECO:0007669"/>
    <property type="project" value="UniProtKB-SubCell"/>
</dbReference>
<dbReference type="PATRIC" id="fig|307121.4.peg.4994"/>
<dbReference type="NCBIfam" id="NF009488">
    <property type="entry name" value="PRK12850.1"/>
    <property type="match status" value="1"/>
</dbReference>
<comment type="subcellular location">
    <subcellularLocation>
        <location evidence="2">Cell surface</location>
    </subcellularLocation>
    <subcellularLocation>
        <location evidence="9">Cytoplasm</location>
    </subcellularLocation>
    <subcellularLocation>
        <location evidence="8">Secreted</location>
        <location evidence="8">Capsule</location>
    </subcellularLocation>
    <subcellularLocation>
        <location evidence="1">Secreted</location>
        <location evidence="1">Cell wall</location>
    </subcellularLocation>
</comment>
<evidence type="ECO:0000256" key="4">
    <source>
        <dbReference type="ARBA" id="ARBA00022741"/>
    </source>
</evidence>
<keyword evidence="9" id="KW-0963">Cytoplasm</keyword>
<reference evidence="13" key="1">
    <citation type="submission" date="2016-06" db="EMBL/GenBank/DDBJ databases">
        <authorList>
            <person name="Varghese N."/>
        </authorList>
    </citation>
    <scope>NUCLEOTIDE SEQUENCE [LARGE SCALE GENOMIC DNA]</scope>
    <source>
        <strain evidence="13">DSM 45344</strain>
    </source>
</reference>
<evidence type="ECO:0000256" key="2">
    <source>
        <dbReference type="ARBA" id="ARBA00004241"/>
    </source>
</evidence>
<dbReference type="NCBIfam" id="TIGR02348">
    <property type="entry name" value="GroEL"/>
    <property type="match status" value="1"/>
</dbReference>
<dbReference type="InterPro" id="IPR027413">
    <property type="entry name" value="GROEL-like_equatorial_sf"/>
</dbReference>
<sequence length="540" mass="56865">MAKMIAFDEEARRGLERGMNQLADAVKVTLGPKGRNVVLEKKWGAPTITNDGVSIAKEIELEDPYEKIGAELVKEVAKKTDDVAGDGTTTATVLAQALVREGLRNVAAGANPMALKRGIEAAVASVSEELLKLAKDVETKEQIASTASISAGDTSVGEIIAEAMDKVGKEGVITVEESNTFGLELELTEGMRFDKGYISAYFMTDPERMEAVFDDPYILIVNSKISSVKDLLPILEKVMQSGKPLLIIAEDLEGEALATLVVNKVRGTFKSVAVKAPGFGDRRKAMLTDIAILTGGQVISEEVGLKLDAAGLDMLGHARKVVVTKDETTIVDGAGDAEQIQGRVNQIRAEIEKSDSDYDREKLQERLAKLAGGVAVIKVGAATEVELKERKHRIEDAVRNAKAAVEEGIVPGGGVALVQAGKTAFDKLDLVGDEATGAQIVKIALDAPLRQIAVNAGLEGGVVVEKVRNLEAGHGLNAANGEYVDLLAAGIIDPAKVTRSALQNASSIAALFLTTEAVVADKPEKTPAAPAGPGGGDMDF</sequence>
<evidence type="ECO:0000256" key="5">
    <source>
        <dbReference type="ARBA" id="ARBA00022840"/>
    </source>
</evidence>
<dbReference type="Proteomes" id="UP000199393">
    <property type="component" value="Chromosome I"/>
</dbReference>
<feature type="binding site" evidence="9">
    <location>
        <begin position="29"/>
        <end position="32"/>
    </location>
    <ligand>
        <name>ATP</name>
        <dbReference type="ChEBI" id="CHEBI:30616"/>
    </ligand>
</feature>
<dbReference type="NCBIfam" id="NF009489">
    <property type="entry name" value="PRK12851.1"/>
    <property type="match status" value="1"/>
</dbReference>
<dbReference type="HAMAP" id="MF_00600">
    <property type="entry name" value="CH60"/>
    <property type="match status" value="1"/>
</dbReference>
<dbReference type="GO" id="GO:0005737">
    <property type="term" value="C:cytoplasm"/>
    <property type="evidence" value="ECO:0007669"/>
    <property type="project" value="UniProtKB-SubCell"/>
</dbReference>
<dbReference type="InterPro" id="IPR027410">
    <property type="entry name" value="TCP-1-like_intermed_sf"/>
</dbReference>
<evidence type="ECO:0000256" key="8">
    <source>
        <dbReference type="ARBA" id="ARBA00025702"/>
    </source>
</evidence>
<dbReference type="PROSITE" id="PS00296">
    <property type="entry name" value="CHAPERONINS_CPN60"/>
    <property type="match status" value="1"/>
</dbReference>
<feature type="binding site" evidence="9">
    <location>
        <position position="493"/>
    </location>
    <ligand>
        <name>ATP</name>
        <dbReference type="ChEBI" id="CHEBI:30616"/>
    </ligand>
</feature>
<evidence type="ECO:0000256" key="7">
    <source>
        <dbReference type="ARBA" id="ARBA00023235"/>
    </source>
</evidence>
<dbReference type="EC" id="5.6.1.7" evidence="9"/>
<keyword evidence="6 9" id="KW-0143">Chaperone</keyword>
<evidence type="ECO:0000256" key="1">
    <source>
        <dbReference type="ARBA" id="ARBA00004191"/>
    </source>
</evidence>
<evidence type="ECO:0000256" key="6">
    <source>
        <dbReference type="ARBA" id="ARBA00023186"/>
    </source>
</evidence>
<dbReference type="GO" id="GO:0042026">
    <property type="term" value="P:protein refolding"/>
    <property type="evidence" value="ECO:0007669"/>
    <property type="project" value="UniProtKB-UniRule"/>
</dbReference>
<dbReference type="GO" id="GO:0009408">
    <property type="term" value="P:response to heat"/>
    <property type="evidence" value="ECO:0007669"/>
    <property type="project" value="UniProtKB-ARBA"/>
</dbReference>
<dbReference type="Gene3D" id="3.30.260.10">
    <property type="entry name" value="TCP-1-like chaperonin intermediate domain"/>
    <property type="match status" value="1"/>
</dbReference>
<dbReference type="GO" id="GO:0009986">
    <property type="term" value="C:cell surface"/>
    <property type="evidence" value="ECO:0007669"/>
    <property type="project" value="UniProtKB-SubCell"/>
</dbReference>
<keyword evidence="5 9" id="KW-0067">ATP-binding</keyword>
<evidence type="ECO:0000256" key="11">
    <source>
        <dbReference type="RuleBase" id="RU000419"/>
    </source>
</evidence>
<dbReference type="STRING" id="307121.GA0070620_4895"/>
<evidence type="ECO:0000256" key="9">
    <source>
        <dbReference type="HAMAP-Rule" id="MF_00600"/>
    </source>
</evidence>
<dbReference type="FunFam" id="3.50.7.10:FF:000001">
    <property type="entry name" value="60 kDa chaperonin"/>
    <property type="match status" value="1"/>
</dbReference>
<dbReference type="InterPro" id="IPR027409">
    <property type="entry name" value="GroEL-like_apical_dom_sf"/>
</dbReference>
<keyword evidence="7 9" id="KW-0413">Isomerase</keyword>
<dbReference type="AlphaFoldDB" id="A0A1C3N9V0"/>
<keyword evidence="13" id="KW-1185">Reference proteome</keyword>
<dbReference type="CDD" id="cd03344">
    <property type="entry name" value="GroEL"/>
    <property type="match status" value="1"/>
</dbReference>